<dbReference type="Proteomes" id="UP001164459">
    <property type="component" value="Chromosome"/>
</dbReference>
<name>A0ABY7GYM6_9BACT</name>
<accession>A0ABY7GYM6</accession>
<sequence length="139" mass="15530">MTDAAITADEALVILREVFAAPIVVALEPDAWWGRPEATLRFRFEAVEDEGWANLTRELDTGDDRARTSQWVEPVPRGLAVSRERYQAFAHGLRDAMPAIFVGLGHGPDSDDPSRSFLAHRLRDASLVTREDFARALRS</sequence>
<protein>
    <submittedName>
        <fullName evidence="1">Uncharacterized protein</fullName>
    </submittedName>
</protein>
<evidence type="ECO:0000313" key="2">
    <source>
        <dbReference type="Proteomes" id="UP001164459"/>
    </source>
</evidence>
<reference evidence="1" key="1">
    <citation type="submission" date="2022-11" db="EMBL/GenBank/DDBJ databases">
        <title>Minimal conservation of predation-associated metabolite biosynthetic gene clusters underscores biosynthetic potential of Myxococcota including descriptions for ten novel species: Archangium lansinium sp. nov., Myxococcus landrumus sp. nov., Nannocystis bai.</title>
        <authorList>
            <person name="Ahearne A."/>
            <person name="Stevens C."/>
            <person name="Dowd S."/>
        </authorList>
    </citation>
    <scope>NUCLEOTIDE SEQUENCE</scope>
    <source>
        <strain evidence="1">Fl3</strain>
    </source>
</reference>
<proteinExistence type="predicted"/>
<keyword evidence="2" id="KW-1185">Reference proteome</keyword>
<gene>
    <name evidence="1" type="ORF">O0S08_38260</name>
</gene>
<dbReference type="EMBL" id="CP114040">
    <property type="protein sequence ID" value="WAS92062.1"/>
    <property type="molecule type" value="Genomic_DNA"/>
</dbReference>
<dbReference type="RefSeq" id="WP_269034413.1">
    <property type="nucleotide sequence ID" value="NZ_CP114040.1"/>
</dbReference>
<evidence type="ECO:0000313" key="1">
    <source>
        <dbReference type="EMBL" id="WAS92062.1"/>
    </source>
</evidence>
<organism evidence="1 2">
    <name type="scientific">Nannocystis punicea</name>
    <dbReference type="NCBI Taxonomy" id="2995304"/>
    <lineage>
        <taxon>Bacteria</taxon>
        <taxon>Pseudomonadati</taxon>
        <taxon>Myxococcota</taxon>
        <taxon>Polyangia</taxon>
        <taxon>Nannocystales</taxon>
        <taxon>Nannocystaceae</taxon>
        <taxon>Nannocystis</taxon>
    </lineage>
</organism>